<keyword evidence="1" id="KW-0732">Signal</keyword>
<gene>
    <name evidence="4" type="ORF">GCM10023321_05110</name>
</gene>
<sequence>MHTVDEIPWGTILSIVGLVVPIIAFVWEFGVAGRKRLGYRVQMDTSARDLTQSAEADAFAKLKLENGRGLDDPSFALLRIENSGISSIRPGDYAVPEEHKVGLHVHFPGRRVVGMAITEFSTESLRDSFGADSGLQPREIVEGDQRRTTGIIDLPKVTLNRRGHYKVLALLERVDEVDDEQKKPRVIGAITGGAGTGDIMLTKSHTTGLSKPMAALIAFLMLVSAGQLVYSLFLEPASAPLDCARGKLALVGSTAFVPVLQEAGRLYAASCPGSDFTIDAKGSLEGLITLEQRGRTAGPEGPSALTFSDGEKPDRFPQLLPRPVAFSLFTLVVNKEAGVQDLSLDEIRRLFSGQIANWRDVGGRDVPVRLVNRHSDSGTRRTLEQQVLNGKWVPGDNSNDCREAGAGAPAGVVRCSRASTEDVLDAVAQVPGAVGYSELGIAAGRTDVLPVRIDGHAATLEGALHSAYPYWQTEYAYTYGEPKADSLAASFLRYLTNQVGKDVVRAHGHRPCAELGNPVLCRPSASTTP</sequence>
<evidence type="ECO:0000313" key="4">
    <source>
        <dbReference type="EMBL" id="GAA5146129.1"/>
    </source>
</evidence>
<evidence type="ECO:0000313" key="5">
    <source>
        <dbReference type="Proteomes" id="UP001428817"/>
    </source>
</evidence>
<dbReference type="PANTHER" id="PTHR30570">
    <property type="entry name" value="PERIPLASMIC PHOSPHATE BINDING COMPONENT OF PHOSPHATE ABC TRANSPORTER"/>
    <property type="match status" value="1"/>
</dbReference>
<keyword evidence="2" id="KW-0812">Transmembrane</keyword>
<comment type="caution">
    <text evidence="4">The sequence shown here is derived from an EMBL/GenBank/DDBJ whole genome shotgun (WGS) entry which is preliminary data.</text>
</comment>
<keyword evidence="2" id="KW-1133">Transmembrane helix</keyword>
<dbReference type="SUPFAM" id="SSF53850">
    <property type="entry name" value="Periplasmic binding protein-like II"/>
    <property type="match status" value="1"/>
</dbReference>
<dbReference type="Proteomes" id="UP001428817">
    <property type="component" value="Unassembled WGS sequence"/>
</dbReference>
<evidence type="ECO:0000256" key="1">
    <source>
        <dbReference type="ARBA" id="ARBA00022729"/>
    </source>
</evidence>
<dbReference type="InterPro" id="IPR024370">
    <property type="entry name" value="PBP_domain"/>
</dbReference>
<keyword evidence="2" id="KW-0472">Membrane</keyword>
<dbReference type="InterPro" id="IPR050811">
    <property type="entry name" value="Phosphate_ABC_transporter"/>
</dbReference>
<dbReference type="Gene3D" id="3.40.190.10">
    <property type="entry name" value="Periplasmic binding protein-like II"/>
    <property type="match status" value="2"/>
</dbReference>
<accession>A0ABP9PGD6</accession>
<dbReference type="PANTHER" id="PTHR30570:SF1">
    <property type="entry name" value="PHOSPHATE-BINDING PROTEIN PSTS"/>
    <property type="match status" value="1"/>
</dbReference>
<evidence type="ECO:0000259" key="3">
    <source>
        <dbReference type="Pfam" id="PF12849"/>
    </source>
</evidence>
<feature type="transmembrane region" description="Helical" evidence="2">
    <location>
        <begin position="12"/>
        <end position="33"/>
    </location>
</feature>
<keyword evidence="5" id="KW-1185">Reference proteome</keyword>
<protein>
    <submittedName>
        <fullName evidence="4">Substrate-binding domain-containing protein</fullName>
    </submittedName>
</protein>
<feature type="domain" description="PBP" evidence="3">
    <location>
        <begin position="239"/>
        <end position="497"/>
    </location>
</feature>
<name>A0ABP9PGD6_9PSEU</name>
<reference evidence="5" key="1">
    <citation type="journal article" date="2019" name="Int. J. Syst. Evol. Microbiol.">
        <title>The Global Catalogue of Microorganisms (GCM) 10K type strain sequencing project: providing services to taxonomists for standard genome sequencing and annotation.</title>
        <authorList>
            <consortium name="The Broad Institute Genomics Platform"/>
            <consortium name="The Broad Institute Genome Sequencing Center for Infectious Disease"/>
            <person name="Wu L."/>
            <person name="Ma J."/>
        </authorList>
    </citation>
    <scope>NUCLEOTIDE SEQUENCE [LARGE SCALE GENOMIC DNA]</scope>
    <source>
        <strain evidence="5">JCM 18303</strain>
    </source>
</reference>
<feature type="transmembrane region" description="Helical" evidence="2">
    <location>
        <begin position="213"/>
        <end position="233"/>
    </location>
</feature>
<dbReference type="Pfam" id="PF12849">
    <property type="entry name" value="PBP_like_2"/>
    <property type="match status" value="1"/>
</dbReference>
<evidence type="ECO:0000256" key="2">
    <source>
        <dbReference type="SAM" id="Phobius"/>
    </source>
</evidence>
<dbReference type="EMBL" id="BAABJP010000001">
    <property type="protein sequence ID" value="GAA5146129.1"/>
    <property type="molecule type" value="Genomic_DNA"/>
</dbReference>
<organism evidence="4 5">
    <name type="scientific">Pseudonocardia eucalypti</name>
    <dbReference type="NCBI Taxonomy" id="648755"/>
    <lineage>
        <taxon>Bacteria</taxon>
        <taxon>Bacillati</taxon>
        <taxon>Actinomycetota</taxon>
        <taxon>Actinomycetes</taxon>
        <taxon>Pseudonocardiales</taxon>
        <taxon>Pseudonocardiaceae</taxon>
        <taxon>Pseudonocardia</taxon>
    </lineage>
</organism>
<proteinExistence type="predicted"/>